<keyword evidence="2" id="KW-1185">Reference proteome</keyword>
<accession>A0A6I3KPW6</accession>
<evidence type="ECO:0000313" key="2">
    <source>
        <dbReference type="Proteomes" id="UP000440694"/>
    </source>
</evidence>
<dbReference type="SUPFAM" id="SSF143011">
    <property type="entry name" value="RelE-like"/>
    <property type="match status" value="1"/>
</dbReference>
<evidence type="ECO:0008006" key="3">
    <source>
        <dbReference type="Google" id="ProtNLM"/>
    </source>
</evidence>
<dbReference type="RefSeq" id="WP_154740471.1">
    <property type="nucleotide sequence ID" value="NZ_WMBQ01000002.1"/>
</dbReference>
<dbReference type="Proteomes" id="UP000440694">
    <property type="component" value="Unassembled WGS sequence"/>
</dbReference>
<dbReference type="AlphaFoldDB" id="A0A6I3KPW6"/>
<organism evidence="1 2">
    <name type="scientific">Hyphomicrobium album</name>
    <dbReference type="NCBI Taxonomy" id="2665159"/>
    <lineage>
        <taxon>Bacteria</taxon>
        <taxon>Pseudomonadati</taxon>
        <taxon>Pseudomonadota</taxon>
        <taxon>Alphaproteobacteria</taxon>
        <taxon>Hyphomicrobiales</taxon>
        <taxon>Hyphomicrobiaceae</taxon>
        <taxon>Hyphomicrobium</taxon>
    </lineage>
</organism>
<name>A0A6I3KPW6_9HYPH</name>
<protein>
    <recommendedName>
        <fullName evidence="3">mRNA interferase HigB</fullName>
    </recommendedName>
</protein>
<evidence type="ECO:0000313" key="1">
    <source>
        <dbReference type="EMBL" id="MTD95990.1"/>
    </source>
</evidence>
<dbReference type="InterPro" id="IPR035093">
    <property type="entry name" value="RelE/ParE_toxin_dom_sf"/>
</dbReference>
<gene>
    <name evidence="1" type="ORF">GIW81_16750</name>
</gene>
<comment type="caution">
    <text evidence="1">The sequence shown here is derived from an EMBL/GenBank/DDBJ whole genome shotgun (WGS) entry which is preliminary data.</text>
</comment>
<dbReference type="EMBL" id="WMBQ01000002">
    <property type="protein sequence ID" value="MTD95990.1"/>
    <property type="molecule type" value="Genomic_DNA"/>
</dbReference>
<sequence length="84" mass="10149">MEHRKSEDFRRAYRALPDDVRALADKNFRLLKDDPKHPALRFKKVGRYWSARVGRSYRALAVERPYGFLWFWIGHHSDYDRLIG</sequence>
<proteinExistence type="predicted"/>
<reference evidence="1 2" key="1">
    <citation type="submission" date="2019-11" db="EMBL/GenBank/DDBJ databases">
        <title>Identification of a novel strain.</title>
        <authorList>
            <person name="Xu Q."/>
            <person name="Wang G."/>
        </authorList>
    </citation>
    <scope>NUCLEOTIDE SEQUENCE [LARGE SCALE GENOMIC DNA]</scope>
    <source>
        <strain evidence="2">xq</strain>
    </source>
</reference>